<organism evidence="11 12">
    <name type="scientific">Austropuccinia psidii MF-1</name>
    <dbReference type="NCBI Taxonomy" id="1389203"/>
    <lineage>
        <taxon>Eukaryota</taxon>
        <taxon>Fungi</taxon>
        <taxon>Dikarya</taxon>
        <taxon>Basidiomycota</taxon>
        <taxon>Pucciniomycotina</taxon>
        <taxon>Pucciniomycetes</taxon>
        <taxon>Pucciniales</taxon>
        <taxon>Sphaerophragmiaceae</taxon>
        <taxon>Austropuccinia</taxon>
    </lineage>
</organism>
<keyword evidence="6 9" id="KW-0472">Membrane</keyword>
<accession>A0A9Q3J3Y5</accession>
<evidence type="ECO:0000256" key="5">
    <source>
        <dbReference type="ARBA" id="ARBA00022989"/>
    </source>
</evidence>
<evidence type="ECO:0000256" key="7">
    <source>
        <dbReference type="ARBA" id="ARBA00038324"/>
    </source>
</evidence>
<dbReference type="SUPFAM" id="SSF48317">
    <property type="entry name" value="Acid phosphatase/Vanadium-dependent haloperoxidase"/>
    <property type="match status" value="1"/>
</dbReference>
<evidence type="ECO:0000259" key="10">
    <source>
        <dbReference type="SMART" id="SM00014"/>
    </source>
</evidence>
<keyword evidence="5 9" id="KW-1133">Transmembrane helix</keyword>
<keyword evidence="2 9" id="KW-0812">Transmembrane</keyword>
<evidence type="ECO:0000256" key="8">
    <source>
        <dbReference type="SAM" id="MobiDB-lite"/>
    </source>
</evidence>
<feature type="transmembrane region" description="Helical" evidence="9">
    <location>
        <begin position="296"/>
        <end position="317"/>
    </location>
</feature>
<reference evidence="11" key="1">
    <citation type="submission" date="2021-03" db="EMBL/GenBank/DDBJ databases">
        <title>Draft genome sequence of rust myrtle Austropuccinia psidii MF-1, a brazilian biotype.</title>
        <authorList>
            <person name="Quecine M.C."/>
            <person name="Pachon D.M.R."/>
            <person name="Bonatelli M.L."/>
            <person name="Correr F.H."/>
            <person name="Franceschini L.M."/>
            <person name="Leite T.F."/>
            <person name="Margarido G.R.A."/>
            <person name="Almeida C.A."/>
            <person name="Ferrarezi J.A."/>
            <person name="Labate C.A."/>
        </authorList>
    </citation>
    <scope>NUCLEOTIDE SEQUENCE</scope>
    <source>
        <strain evidence="11">MF-1</strain>
    </source>
</reference>
<proteinExistence type="inferred from homology"/>
<feature type="transmembrane region" description="Helical" evidence="9">
    <location>
        <begin position="134"/>
        <end position="156"/>
    </location>
</feature>
<dbReference type="AlphaFoldDB" id="A0A9Q3J3Y5"/>
<dbReference type="PANTHER" id="PTHR14969">
    <property type="entry name" value="SPHINGOSINE-1-PHOSPHATE PHOSPHOHYDROLASE"/>
    <property type="match status" value="1"/>
</dbReference>
<keyword evidence="4" id="KW-0256">Endoplasmic reticulum</keyword>
<evidence type="ECO:0000256" key="2">
    <source>
        <dbReference type="ARBA" id="ARBA00022692"/>
    </source>
</evidence>
<evidence type="ECO:0000313" key="11">
    <source>
        <dbReference type="EMBL" id="MBW0554956.1"/>
    </source>
</evidence>
<feature type="transmembrane region" description="Helical" evidence="9">
    <location>
        <begin position="517"/>
        <end position="535"/>
    </location>
</feature>
<evidence type="ECO:0000256" key="6">
    <source>
        <dbReference type="ARBA" id="ARBA00023136"/>
    </source>
</evidence>
<feature type="transmembrane region" description="Helical" evidence="9">
    <location>
        <begin position="266"/>
        <end position="284"/>
    </location>
</feature>
<evidence type="ECO:0000256" key="4">
    <source>
        <dbReference type="ARBA" id="ARBA00022824"/>
    </source>
</evidence>
<comment type="similarity">
    <text evidence="7">Belongs to the type 2 lipid phosphate phosphatase family.</text>
</comment>
<comment type="caution">
    <text evidence="11">The sequence shown here is derived from an EMBL/GenBank/DDBJ whole genome shotgun (WGS) entry which is preliminary data.</text>
</comment>
<feature type="transmembrane region" description="Helical" evidence="9">
    <location>
        <begin position="367"/>
        <end position="384"/>
    </location>
</feature>
<feature type="transmembrane region" description="Helical" evidence="9">
    <location>
        <begin position="329"/>
        <end position="347"/>
    </location>
</feature>
<dbReference type="InterPro" id="IPR036938">
    <property type="entry name" value="PAP2/HPO_sf"/>
</dbReference>
<feature type="domain" description="Phosphatidic acid phosphatase type 2/haloperoxidase" evidence="10">
    <location>
        <begin position="166"/>
        <end position="282"/>
    </location>
</feature>
<feature type="region of interest" description="Disordered" evidence="8">
    <location>
        <begin position="1"/>
        <end position="63"/>
    </location>
</feature>
<protein>
    <recommendedName>
        <fullName evidence="10">Phosphatidic acid phosphatase type 2/haloperoxidase domain-containing protein</fullName>
    </recommendedName>
</protein>
<dbReference type="OrthoDB" id="301434at2759"/>
<dbReference type="Pfam" id="PF01569">
    <property type="entry name" value="PAP2"/>
    <property type="match status" value="1"/>
</dbReference>
<comment type="subcellular location">
    <subcellularLocation>
        <location evidence="1">Endoplasmic reticulum membrane</location>
        <topology evidence="1">Multi-pass membrane protein</topology>
    </subcellularLocation>
</comment>
<feature type="transmembrane region" description="Helical" evidence="9">
    <location>
        <begin position="241"/>
        <end position="259"/>
    </location>
</feature>
<evidence type="ECO:0000313" key="12">
    <source>
        <dbReference type="Proteomes" id="UP000765509"/>
    </source>
</evidence>
<evidence type="ECO:0000256" key="9">
    <source>
        <dbReference type="SAM" id="Phobius"/>
    </source>
</evidence>
<name>A0A9Q3J3Y5_9BASI</name>
<evidence type="ECO:0000256" key="3">
    <source>
        <dbReference type="ARBA" id="ARBA00022801"/>
    </source>
</evidence>
<dbReference type="EMBL" id="AVOT02061797">
    <property type="protein sequence ID" value="MBW0554956.1"/>
    <property type="molecule type" value="Genomic_DNA"/>
</dbReference>
<keyword evidence="12" id="KW-1185">Reference proteome</keyword>
<feature type="compositionally biased region" description="Basic residues" evidence="8">
    <location>
        <begin position="1"/>
        <end position="11"/>
    </location>
</feature>
<feature type="compositionally biased region" description="Basic and acidic residues" evidence="8">
    <location>
        <begin position="21"/>
        <end position="43"/>
    </location>
</feature>
<evidence type="ECO:0000256" key="1">
    <source>
        <dbReference type="ARBA" id="ARBA00004477"/>
    </source>
</evidence>
<dbReference type="InterPro" id="IPR000326">
    <property type="entry name" value="PAP2/HPO"/>
</dbReference>
<gene>
    <name evidence="11" type="ORF">O181_094671</name>
</gene>
<keyword evidence="3" id="KW-0378">Hydrolase</keyword>
<feature type="compositionally biased region" description="Polar residues" evidence="8">
    <location>
        <begin position="44"/>
        <end position="53"/>
    </location>
</feature>
<sequence length="541" mass="61362">MSNPLQHHHYHPHDNQGPQEDPGHQHQHQEDQDHQEDRYRFDKTSSSGISQSLHGDGRSSILSSIQDDPKLHRASIDGNDQIFFSGRQHHSVYQSLMSPWRSSVRSFLLFTLQREMPLLESIQSVTRTPFLDHLMIHSSWLGSHQFFILALPLFFWFGDNPQLASSQVYLLAGSVYLSGFIKDLFCIPRPYSPPIIRLSISNHANEYGFPSTHSATSIATILIGLEHALDPSRSSIQKNSLIMALTLYAFLLVFGRVYCGMHSIQDVIFGGSIGGLVWAVYRLLAQDLKLWVESGTSGWLGLPLPLIVILIGIFLIIIHPEPIDDCPCFEDSTAFVAVSVGVMIGHWAKARVMVNENSHSRFLLPHAIAKLIMGLLIIFGWRLLMKELLSRCLPHLFRLCTPLVELPRRHHTPTRDYNQYRDELREHRRRTGLQATLIPSVVHLPLTDNSQQSCLLQSSNNFTHQLHPSLRSRNPIEAHHDPLSERMAKDVKPKEPIQLPSLDGSNKRYDIDVLMRLIVYSGIGLLTSFIMPQIFNLAGLN</sequence>
<dbReference type="GO" id="GO:0005789">
    <property type="term" value="C:endoplasmic reticulum membrane"/>
    <property type="evidence" value="ECO:0007669"/>
    <property type="project" value="UniProtKB-SubCell"/>
</dbReference>
<dbReference type="Proteomes" id="UP000765509">
    <property type="component" value="Unassembled WGS sequence"/>
</dbReference>
<dbReference type="PANTHER" id="PTHR14969:SF28">
    <property type="entry name" value="DIHYDROSPHINGOSINE 1-PHOSPHATE PHOSPHATASE LCB3-RELATED"/>
    <property type="match status" value="1"/>
</dbReference>
<dbReference type="GO" id="GO:0042392">
    <property type="term" value="F:sphingosine-1-phosphate phosphatase activity"/>
    <property type="evidence" value="ECO:0007669"/>
    <property type="project" value="TreeGrafter"/>
</dbReference>
<dbReference type="Gene3D" id="1.20.144.10">
    <property type="entry name" value="Phosphatidic acid phosphatase type 2/haloperoxidase"/>
    <property type="match status" value="1"/>
</dbReference>
<dbReference type="CDD" id="cd03388">
    <property type="entry name" value="PAP2_SPPase1"/>
    <property type="match status" value="1"/>
</dbReference>
<dbReference type="SMART" id="SM00014">
    <property type="entry name" value="acidPPc"/>
    <property type="match status" value="1"/>
</dbReference>